<dbReference type="CDD" id="cd00254">
    <property type="entry name" value="LT-like"/>
    <property type="match status" value="1"/>
</dbReference>
<dbReference type="RefSeq" id="WP_173033413.1">
    <property type="nucleotide sequence ID" value="NZ_AP022870.1"/>
</dbReference>
<feature type="compositionally biased region" description="Pro residues" evidence="1">
    <location>
        <begin position="65"/>
        <end position="79"/>
    </location>
</feature>
<dbReference type="InterPro" id="IPR023346">
    <property type="entry name" value="Lysozyme-like_dom_sf"/>
</dbReference>
<feature type="region of interest" description="Disordered" evidence="1">
    <location>
        <begin position="34"/>
        <end position="110"/>
    </location>
</feature>
<evidence type="ECO:0000313" key="4">
    <source>
        <dbReference type="Proteomes" id="UP000502508"/>
    </source>
</evidence>
<dbReference type="AlphaFoldDB" id="A0A6F8XJY1"/>
<gene>
    <name evidence="3" type="ORF">Pflav_005350</name>
</gene>
<dbReference type="Pfam" id="PF01464">
    <property type="entry name" value="SLT"/>
    <property type="match status" value="1"/>
</dbReference>
<evidence type="ECO:0000313" key="3">
    <source>
        <dbReference type="EMBL" id="BCB74125.1"/>
    </source>
</evidence>
<keyword evidence="4" id="KW-1185">Reference proteome</keyword>
<protein>
    <recommendedName>
        <fullName evidence="2">Transglycosylase SLT domain-containing protein</fullName>
    </recommendedName>
</protein>
<organism evidence="3 4">
    <name type="scientific">Phytohabitans flavus</name>
    <dbReference type="NCBI Taxonomy" id="1076124"/>
    <lineage>
        <taxon>Bacteria</taxon>
        <taxon>Bacillati</taxon>
        <taxon>Actinomycetota</taxon>
        <taxon>Actinomycetes</taxon>
        <taxon>Micromonosporales</taxon>
        <taxon>Micromonosporaceae</taxon>
    </lineage>
</organism>
<sequence length="279" mass="29915">MVRTVKVFTGVIAFVVLLALTGCLEQGRVESPPAQSAVVAEETPEVEALAQELGAAPTPSATPKKPTPTPKKSPTTRPPAKPKPKRKPPVETQLPPPAPPKPPVAGCTKPKYEGTAATRAQVKQALTAAAGRTYWPTSAPSIKVPVNLVKATAWQESGWQSNIIACDGGIGLMQVMPDTATFVNNRFGQSYDIRDYTDNAALGANYLAWLIKYFGDVYFEGDYTLEECGVTELCLLNAVIASYNFGFGAVDTPNGLVIPNPRYVQNVRALMTECECLSF</sequence>
<dbReference type="Proteomes" id="UP000502508">
    <property type="component" value="Chromosome"/>
</dbReference>
<dbReference type="EMBL" id="AP022870">
    <property type="protein sequence ID" value="BCB74125.1"/>
    <property type="molecule type" value="Genomic_DNA"/>
</dbReference>
<reference evidence="3 4" key="2">
    <citation type="submission" date="2020-03" db="EMBL/GenBank/DDBJ databases">
        <authorList>
            <person name="Ichikawa N."/>
            <person name="Kimura A."/>
            <person name="Kitahashi Y."/>
            <person name="Uohara A."/>
        </authorList>
    </citation>
    <scope>NUCLEOTIDE SEQUENCE [LARGE SCALE GENOMIC DNA]</scope>
    <source>
        <strain evidence="3 4">NBRC 107702</strain>
    </source>
</reference>
<dbReference type="KEGG" id="pfla:Pflav_005350"/>
<evidence type="ECO:0000259" key="2">
    <source>
        <dbReference type="Pfam" id="PF01464"/>
    </source>
</evidence>
<feature type="domain" description="Transglycosylase SLT" evidence="2">
    <location>
        <begin position="143"/>
        <end position="252"/>
    </location>
</feature>
<evidence type="ECO:0000256" key="1">
    <source>
        <dbReference type="SAM" id="MobiDB-lite"/>
    </source>
</evidence>
<name>A0A6F8XJY1_9ACTN</name>
<dbReference type="SUPFAM" id="SSF53955">
    <property type="entry name" value="Lysozyme-like"/>
    <property type="match status" value="1"/>
</dbReference>
<proteinExistence type="predicted"/>
<feature type="compositionally biased region" description="Pro residues" evidence="1">
    <location>
        <begin position="94"/>
        <end position="103"/>
    </location>
</feature>
<accession>A0A6F8XJY1</accession>
<dbReference type="Gene3D" id="1.10.530.10">
    <property type="match status" value="1"/>
</dbReference>
<dbReference type="PROSITE" id="PS51257">
    <property type="entry name" value="PROKAR_LIPOPROTEIN"/>
    <property type="match status" value="1"/>
</dbReference>
<feature type="compositionally biased region" description="Low complexity" evidence="1">
    <location>
        <begin position="37"/>
        <end position="64"/>
    </location>
</feature>
<dbReference type="InterPro" id="IPR008258">
    <property type="entry name" value="Transglycosylase_SLT_dom_1"/>
</dbReference>
<dbReference type="PANTHER" id="PTHR37423">
    <property type="entry name" value="SOLUBLE LYTIC MUREIN TRANSGLYCOSYLASE-RELATED"/>
    <property type="match status" value="1"/>
</dbReference>
<dbReference type="PANTHER" id="PTHR37423:SF2">
    <property type="entry name" value="MEMBRANE-BOUND LYTIC MUREIN TRANSGLYCOSYLASE C"/>
    <property type="match status" value="1"/>
</dbReference>
<reference evidence="3 4" key="1">
    <citation type="submission" date="2020-03" db="EMBL/GenBank/DDBJ databases">
        <title>Whole genome shotgun sequence of Phytohabitans flavus NBRC 107702.</title>
        <authorList>
            <person name="Komaki H."/>
            <person name="Tamura T."/>
        </authorList>
    </citation>
    <scope>NUCLEOTIDE SEQUENCE [LARGE SCALE GENOMIC DNA]</scope>
    <source>
        <strain evidence="3 4">NBRC 107702</strain>
    </source>
</reference>